<dbReference type="EMBL" id="JAOTIF010000032">
    <property type="protein sequence ID" value="MCU7552346.1"/>
    <property type="molecule type" value="Genomic_DNA"/>
</dbReference>
<feature type="transmembrane region" description="Helical" evidence="8">
    <location>
        <begin position="285"/>
        <end position="304"/>
    </location>
</feature>
<evidence type="ECO:0000256" key="2">
    <source>
        <dbReference type="ARBA" id="ARBA00007783"/>
    </source>
</evidence>
<evidence type="ECO:0000313" key="10">
    <source>
        <dbReference type="EMBL" id="MCU7552346.1"/>
    </source>
</evidence>
<comment type="caution">
    <text evidence="10">The sequence shown here is derived from an EMBL/GenBank/DDBJ whole genome shotgun (WGS) entry which is preliminary data.</text>
</comment>
<dbReference type="RefSeq" id="WP_279299781.1">
    <property type="nucleotide sequence ID" value="NZ_JAOTIF010000032.1"/>
</dbReference>
<keyword evidence="6 8" id="KW-1133">Transmembrane helix</keyword>
<accession>A0A9X2Y0J0</accession>
<evidence type="ECO:0000259" key="9">
    <source>
        <dbReference type="PROSITE" id="PS51012"/>
    </source>
</evidence>
<comment type="subcellular location">
    <subcellularLocation>
        <location evidence="1">Cell membrane</location>
        <topology evidence="1">Multi-pass membrane protein</topology>
    </subcellularLocation>
</comment>
<keyword evidence="4" id="KW-1003">Cell membrane</keyword>
<dbReference type="PROSITE" id="PS51012">
    <property type="entry name" value="ABC_TM2"/>
    <property type="match status" value="1"/>
</dbReference>
<evidence type="ECO:0000256" key="1">
    <source>
        <dbReference type="ARBA" id="ARBA00004651"/>
    </source>
</evidence>
<dbReference type="InterPro" id="IPR051449">
    <property type="entry name" value="ABC-2_transporter_component"/>
</dbReference>
<evidence type="ECO:0000256" key="3">
    <source>
        <dbReference type="ARBA" id="ARBA00022448"/>
    </source>
</evidence>
<proteinExistence type="inferred from homology"/>
<evidence type="ECO:0000256" key="7">
    <source>
        <dbReference type="ARBA" id="ARBA00023136"/>
    </source>
</evidence>
<dbReference type="PANTHER" id="PTHR30294:SF29">
    <property type="entry name" value="MULTIDRUG ABC TRANSPORTER PERMEASE YBHS-RELATED"/>
    <property type="match status" value="1"/>
</dbReference>
<dbReference type="AlphaFoldDB" id="A0A9X2Y0J0"/>
<reference evidence="10" key="2">
    <citation type="submission" date="2023-04" db="EMBL/GenBank/DDBJ databases">
        <title>Paracnuella aquatica gen. nov., sp. nov., a member of the family Chitinophagaceae isolated from a hot spring.</title>
        <authorList>
            <person name="Wang C."/>
        </authorList>
    </citation>
    <scope>NUCLEOTIDE SEQUENCE</scope>
    <source>
        <strain evidence="10">LB-8</strain>
    </source>
</reference>
<dbReference type="PANTHER" id="PTHR30294">
    <property type="entry name" value="MEMBRANE COMPONENT OF ABC TRANSPORTER YHHJ-RELATED"/>
    <property type="match status" value="1"/>
</dbReference>
<feature type="transmembrane region" description="Helical" evidence="8">
    <location>
        <begin position="217"/>
        <end position="244"/>
    </location>
</feature>
<feature type="transmembrane region" description="Helical" evidence="8">
    <location>
        <begin position="250"/>
        <end position="273"/>
    </location>
</feature>
<keyword evidence="3" id="KW-0813">Transport</keyword>
<protein>
    <submittedName>
        <fullName evidence="10">ABC transporter permease</fullName>
    </submittedName>
</protein>
<evidence type="ECO:0000256" key="5">
    <source>
        <dbReference type="ARBA" id="ARBA00022692"/>
    </source>
</evidence>
<feature type="domain" description="ABC transmembrane type-2" evidence="9">
    <location>
        <begin position="136"/>
        <end position="366"/>
    </location>
</feature>
<dbReference type="Proteomes" id="UP001155483">
    <property type="component" value="Unassembled WGS sequence"/>
</dbReference>
<keyword evidence="5 8" id="KW-0812">Transmembrane</keyword>
<evidence type="ECO:0000256" key="8">
    <source>
        <dbReference type="SAM" id="Phobius"/>
    </source>
</evidence>
<reference evidence="10" key="1">
    <citation type="submission" date="2022-09" db="EMBL/GenBank/DDBJ databases">
        <authorList>
            <person name="Yuan C."/>
            <person name="Ke Z."/>
        </authorList>
    </citation>
    <scope>NUCLEOTIDE SEQUENCE</scope>
    <source>
        <strain evidence="10">LB-8</strain>
    </source>
</reference>
<dbReference type="Pfam" id="PF12698">
    <property type="entry name" value="ABC2_membrane_3"/>
    <property type="match status" value="1"/>
</dbReference>
<dbReference type="Gene3D" id="3.40.1710.10">
    <property type="entry name" value="abc type-2 transporter like domain"/>
    <property type="match status" value="1"/>
</dbReference>
<dbReference type="InterPro" id="IPR047817">
    <property type="entry name" value="ABC2_TM_bact-type"/>
</dbReference>
<sequence>MKQFGAFVKKEFYHILRDRRTLFILLGMPVVQIIIFGFALTNEVKNAKVLVFDNAKDVASTSIIHEIDASQYFDVQQNVTSYSQVESAFKRGAVKLAVVFPSGFNNDLEHVNKAPIQLIADASDPNTANTLINYASAIIMDYQDRITNEHRLPYTISTEMRMLYNPQLKGAYTFVPGVMAMVLMLVCTMMTAITIVREKEMGTMEVMLVSPVQPLKVVIAKAVPYLLLSMVNVASILLLSVFVLDVPIHGSLFLLVGESLLFILTCLAFGLLISTVTDSQQIAMFISLVGMFLPTIMLSGFMFPIENMPILLQVISHIIPARWFFVIVTSVMIKGLGLGAIWKETLILMGMMLFLLTLSIKKFKIRLA</sequence>
<gene>
    <name evidence="10" type="ORF">OCK74_24720</name>
</gene>
<feature type="transmembrane region" description="Helical" evidence="8">
    <location>
        <begin position="21"/>
        <end position="40"/>
    </location>
</feature>
<keyword evidence="7 8" id="KW-0472">Membrane</keyword>
<evidence type="ECO:0000256" key="4">
    <source>
        <dbReference type="ARBA" id="ARBA00022475"/>
    </source>
</evidence>
<keyword evidence="11" id="KW-1185">Reference proteome</keyword>
<comment type="similarity">
    <text evidence="2">Belongs to the ABC-2 integral membrane protein family.</text>
</comment>
<organism evidence="10 11">
    <name type="scientific">Paraflavisolibacter caeni</name>
    <dbReference type="NCBI Taxonomy" id="2982496"/>
    <lineage>
        <taxon>Bacteria</taxon>
        <taxon>Pseudomonadati</taxon>
        <taxon>Bacteroidota</taxon>
        <taxon>Chitinophagia</taxon>
        <taxon>Chitinophagales</taxon>
        <taxon>Chitinophagaceae</taxon>
        <taxon>Paraflavisolibacter</taxon>
    </lineage>
</organism>
<dbReference type="GO" id="GO:0140359">
    <property type="term" value="F:ABC-type transporter activity"/>
    <property type="evidence" value="ECO:0007669"/>
    <property type="project" value="InterPro"/>
</dbReference>
<evidence type="ECO:0000313" key="11">
    <source>
        <dbReference type="Proteomes" id="UP001155483"/>
    </source>
</evidence>
<evidence type="ECO:0000256" key="6">
    <source>
        <dbReference type="ARBA" id="ARBA00022989"/>
    </source>
</evidence>
<name>A0A9X2Y0J0_9BACT</name>
<dbReference type="InterPro" id="IPR013525">
    <property type="entry name" value="ABC2_TM"/>
</dbReference>
<feature type="transmembrane region" description="Helical" evidence="8">
    <location>
        <begin position="310"/>
        <end position="333"/>
    </location>
</feature>
<dbReference type="GO" id="GO:0005886">
    <property type="term" value="C:plasma membrane"/>
    <property type="evidence" value="ECO:0007669"/>
    <property type="project" value="UniProtKB-SubCell"/>
</dbReference>
<feature type="transmembrane region" description="Helical" evidence="8">
    <location>
        <begin position="171"/>
        <end position="196"/>
    </location>
</feature>